<accession>A0A0E9QKB8</accession>
<sequence length="72" mass="8598">MLYLFLYLVFEIFLIYFSLIMIISLYFQFWLILTSTPSRVVLHKFANILSLKNKAHTLLATVASFILRLLYF</sequence>
<dbReference type="AlphaFoldDB" id="A0A0E9QKB8"/>
<organism evidence="2">
    <name type="scientific">Anguilla anguilla</name>
    <name type="common">European freshwater eel</name>
    <name type="synonym">Muraena anguilla</name>
    <dbReference type="NCBI Taxonomy" id="7936"/>
    <lineage>
        <taxon>Eukaryota</taxon>
        <taxon>Metazoa</taxon>
        <taxon>Chordata</taxon>
        <taxon>Craniata</taxon>
        <taxon>Vertebrata</taxon>
        <taxon>Euteleostomi</taxon>
        <taxon>Actinopterygii</taxon>
        <taxon>Neopterygii</taxon>
        <taxon>Teleostei</taxon>
        <taxon>Anguilliformes</taxon>
        <taxon>Anguillidae</taxon>
        <taxon>Anguilla</taxon>
    </lineage>
</organism>
<protein>
    <submittedName>
        <fullName evidence="2">Uncharacterized protein</fullName>
    </submittedName>
</protein>
<reference evidence="2" key="2">
    <citation type="journal article" date="2015" name="Fish Shellfish Immunol.">
        <title>Early steps in the European eel (Anguilla anguilla)-Vibrio vulnificus interaction in the gills: Role of the RtxA13 toxin.</title>
        <authorList>
            <person name="Callol A."/>
            <person name="Pajuelo D."/>
            <person name="Ebbesson L."/>
            <person name="Teles M."/>
            <person name="MacKenzie S."/>
            <person name="Amaro C."/>
        </authorList>
    </citation>
    <scope>NUCLEOTIDE SEQUENCE</scope>
</reference>
<reference evidence="2" key="1">
    <citation type="submission" date="2014-11" db="EMBL/GenBank/DDBJ databases">
        <authorList>
            <person name="Amaro Gonzalez C."/>
        </authorList>
    </citation>
    <scope>NUCLEOTIDE SEQUENCE</scope>
</reference>
<name>A0A0E9QKB8_ANGAN</name>
<keyword evidence="1" id="KW-0472">Membrane</keyword>
<proteinExistence type="predicted"/>
<evidence type="ECO:0000256" key="1">
    <source>
        <dbReference type="SAM" id="Phobius"/>
    </source>
</evidence>
<evidence type="ECO:0000313" key="2">
    <source>
        <dbReference type="EMBL" id="JAH17321.1"/>
    </source>
</evidence>
<keyword evidence="1" id="KW-0812">Transmembrane</keyword>
<dbReference type="EMBL" id="GBXM01091256">
    <property type="protein sequence ID" value="JAH17321.1"/>
    <property type="molecule type" value="Transcribed_RNA"/>
</dbReference>
<feature type="transmembrane region" description="Helical" evidence="1">
    <location>
        <begin position="6"/>
        <end position="33"/>
    </location>
</feature>
<keyword evidence="1" id="KW-1133">Transmembrane helix</keyword>